<reference evidence="1 2" key="1">
    <citation type="submission" date="2018-09" db="EMBL/GenBank/DDBJ databases">
        <title>YIM PH21274 draft genome.</title>
        <authorList>
            <person name="Miao C."/>
        </authorList>
    </citation>
    <scope>NUCLEOTIDE SEQUENCE [LARGE SCALE GENOMIC DNA]</scope>
    <source>
        <strain evidence="1 2">YIM PH 21724</strain>
    </source>
</reference>
<dbReference type="AlphaFoldDB" id="A0A3A4KBL5"/>
<comment type="caution">
    <text evidence="1">The sequence shown here is derived from an EMBL/GenBank/DDBJ whole genome shotgun (WGS) entry which is preliminary data.</text>
</comment>
<proteinExistence type="predicted"/>
<dbReference type="EMBL" id="QZFU01000036">
    <property type="protein sequence ID" value="RJO71001.1"/>
    <property type="molecule type" value="Genomic_DNA"/>
</dbReference>
<dbReference type="Proteomes" id="UP000266677">
    <property type="component" value="Unassembled WGS sequence"/>
</dbReference>
<keyword evidence="2" id="KW-1185">Reference proteome</keyword>
<name>A0A3A4KBL5_9NOCA</name>
<organism evidence="1 2">
    <name type="scientific">Nocardia panacis</name>
    <dbReference type="NCBI Taxonomy" id="2340916"/>
    <lineage>
        <taxon>Bacteria</taxon>
        <taxon>Bacillati</taxon>
        <taxon>Actinomycetota</taxon>
        <taxon>Actinomycetes</taxon>
        <taxon>Mycobacteriales</taxon>
        <taxon>Nocardiaceae</taxon>
        <taxon>Nocardia</taxon>
    </lineage>
</organism>
<accession>A0A3A4KBL5</accession>
<sequence length="136" mass="14329">MGRGGDGPPGTKVGPAATDADREALIHELQQAGVKFDPDKLVRIGRNADGKIIFLEQGNPRAGLQHVLSHANDFANKGIPENEIADVVMKAVTQGERVGVSGRDRPIYQIMHNGTLIRVAVTVGSNGFIVGANPVS</sequence>
<dbReference type="OrthoDB" id="4499611at2"/>
<evidence type="ECO:0000313" key="1">
    <source>
        <dbReference type="EMBL" id="RJO71001.1"/>
    </source>
</evidence>
<gene>
    <name evidence="1" type="ORF">D5S18_25695</name>
</gene>
<protein>
    <recommendedName>
        <fullName evidence="3">DUF4258 domain-containing protein</fullName>
    </recommendedName>
</protein>
<evidence type="ECO:0008006" key="3">
    <source>
        <dbReference type="Google" id="ProtNLM"/>
    </source>
</evidence>
<evidence type="ECO:0000313" key="2">
    <source>
        <dbReference type="Proteomes" id="UP000266677"/>
    </source>
</evidence>